<keyword evidence="1" id="KW-0560">Oxidoreductase</keyword>
<keyword evidence="1" id="KW-0575">Peroxidase</keyword>
<dbReference type="EMBL" id="SJLI01000041">
    <property type="protein sequence ID" value="TYK94106.1"/>
    <property type="molecule type" value="Genomic_DNA"/>
</dbReference>
<organism evidence="1 2">
    <name type="scientific">Streptococcus pyogenes</name>
    <dbReference type="NCBI Taxonomy" id="1314"/>
    <lineage>
        <taxon>Bacteria</taxon>
        <taxon>Bacillati</taxon>
        <taxon>Bacillota</taxon>
        <taxon>Bacilli</taxon>
        <taxon>Lactobacillales</taxon>
        <taxon>Streptococcaceae</taxon>
        <taxon>Streptococcus</taxon>
    </lineage>
</organism>
<dbReference type="AlphaFoldDB" id="A0A5S4TCW4"/>
<name>A0A5S4TCW4_STRPY</name>
<accession>A0A5S4TCW4</accession>
<dbReference type="Proteomes" id="UP000325300">
    <property type="component" value="Unassembled WGS sequence"/>
</dbReference>
<dbReference type="EC" id="1.11.1.15" evidence="1"/>
<comment type="caution">
    <text evidence="1">The sequence shown here is derived from an EMBL/GenBank/DDBJ whole genome shotgun (WGS) entry which is preliminary data.</text>
</comment>
<reference evidence="1 2" key="1">
    <citation type="submission" date="2019-02" db="EMBL/GenBank/DDBJ databases">
        <title>Novel genomic isolates of S. pyogenes and S. dysgalactiae subsp. equisimilis associated to necrotising fasciitis (NSTI).</title>
        <authorList>
            <person name="Barrantes I."/>
        </authorList>
    </citation>
    <scope>NUCLEOTIDE SEQUENCE [LARGE SCALE GENOMIC DNA]</scope>
    <source>
        <strain evidence="1 2">SPY5003</strain>
    </source>
</reference>
<sequence length="20" mass="2157">AKWKEGAETLTPSLDLVGKI</sequence>
<gene>
    <name evidence="1" type="ORF">E0F67_09115</name>
</gene>
<evidence type="ECO:0000313" key="2">
    <source>
        <dbReference type="Proteomes" id="UP000325300"/>
    </source>
</evidence>
<proteinExistence type="predicted"/>
<protein>
    <submittedName>
        <fullName evidence="1">Peroxiredoxin</fullName>
        <ecNumber evidence="1">1.11.1.15</ecNumber>
    </submittedName>
</protein>
<evidence type="ECO:0000313" key="1">
    <source>
        <dbReference type="EMBL" id="TYK94106.1"/>
    </source>
</evidence>
<dbReference type="GO" id="GO:0004601">
    <property type="term" value="F:peroxidase activity"/>
    <property type="evidence" value="ECO:0007669"/>
    <property type="project" value="UniProtKB-KW"/>
</dbReference>
<feature type="non-terminal residue" evidence="1">
    <location>
        <position position="1"/>
    </location>
</feature>